<dbReference type="Pfam" id="PF06271">
    <property type="entry name" value="RDD"/>
    <property type="match status" value="1"/>
</dbReference>
<dbReference type="Proteomes" id="UP000885362">
    <property type="component" value="Unassembled WGS sequence"/>
</dbReference>
<gene>
    <name evidence="9" type="ORF">EL06_20920</name>
</gene>
<proteinExistence type="predicted"/>
<reference evidence="9" key="1">
    <citation type="submission" date="2018-08" db="EMBL/GenBank/DDBJ databases">
        <authorList>
            <consortium name="GenomeTrakr network: Whole genome sequencing for foodborne pathogen traceback"/>
        </authorList>
    </citation>
    <scope>NUCLEOTIDE SEQUENCE [LARGE SCALE GENOMIC DNA]</scope>
    <source>
        <strain evidence="9">FMA0132</strain>
    </source>
</reference>
<comment type="caution">
    <text evidence="9">The sequence shown here is derived from an EMBL/GenBank/DDBJ whole genome shotgun (WGS) entry which is preliminary data.</text>
</comment>
<dbReference type="EMBL" id="RSHK01000024">
    <property type="protein sequence ID" value="MIE71811.1"/>
    <property type="molecule type" value="Genomic_DNA"/>
</dbReference>
<evidence type="ECO:0000259" key="8">
    <source>
        <dbReference type="Pfam" id="PF06271"/>
    </source>
</evidence>
<keyword evidence="4 7" id="KW-1133">Transmembrane helix</keyword>
<evidence type="ECO:0000256" key="4">
    <source>
        <dbReference type="ARBA" id="ARBA00022989"/>
    </source>
</evidence>
<dbReference type="PANTHER" id="PTHR36115:SF4">
    <property type="entry name" value="MEMBRANE PROTEIN"/>
    <property type="match status" value="1"/>
</dbReference>
<feature type="transmembrane region" description="Helical" evidence="7">
    <location>
        <begin position="102"/>
        <end position="124"/>
    </location>
</feature>
<protein>
    <submittedName>
        <fullName evidence="9">RDD family protein</fullName>
    </submittedName>
</protein>
<dbReference type="InterPro" id="IPR010432">
    <property type="entry name" value="RDD"/>
</dbReference>
<dbReference type="PANTHER" id="PTHR36115">
    <property type="entry name" value="PROLINE-RICH ANTIGEN HOMOLOG-RELATED"/>
    <property type="match status" value="1"/>
</dbReference>
<keyword evidence="5 7" id="KW-0472">Membrane</keyword>
<keyword evidence="2" id="KW-1003">Cell membrane</keyword>
<accession>A0A6C8Y098</accession>
<evidence type="ECO:0000256" key="7">
    <source>
        <dbReference type="SAM" id="Phobius"/>
    </source>
</evidence>
<dbReference type="InterPro" id="IPR051791">
    <property type="entry name" value="Pra-immunoreactive"/>
</dbReference>
<evidence type="ECO:0000256" key="3">
    <source>
        <dbReference type="ARBA" id="ARBA00022692"/>
    </source>
</evidence>
<name>A0A6C8Y098_SALDZ</name>
<evidence type="ECO:0000256" key="2">
    <source>
        <dbReference type="ARBA" id="ARBA00022475"/>
    </source>
</evidence>
<feature type="domain" description="RDD" evidence="8">
    <location>
        <begin position="10"/>
        <end position="136"/>
    </location>
</feature>
<feature type="compositionally biased region" description="Basic and acidic residues" evidence="6">
    <location>
        <begin position="154"/>
        <end position="167"/>
    </location>
</feature>
<feature type="transmembrane region" description="Helical" evidence="7">
    <location>
        <begin position="56"/>
        <end position="74"/>
    </location>
</feature>
<evidence type="ECO:0000256" key="6">
    <source>
        <dbReference type="SAM" id="MobiDB-lite"/>
    </source>
</evidence>
<organism evidence="9">
    <name type="scientific">Salmonella diarizonae</name>
    <dbReference type="NCBI Taxonomy" id="59204"/>
    <lineage>
        <taxon>Bacteria</taxon>
        <taxon>Pseudomonadati</taxon>
        <taxon>Pseudomonadota</taxon>
        <taxon>Gammaproteobacteria</taxon>
        <taxon>Enterobacterales</taxon>
        <taxon>Enterobacteriaceae</taxon>
        <taxon>Salmonella</taxon>
    </lineage>
</organism>
<evidence type="ECO:0000256" key="1">
    <source>
        <dbReference type="ARBA" id="ARBA00004651"/>
    </source>
</evidence>
<dbReference type="AlphaFoldDB" id="A0A6C8Y098"/>
<feature type="region of interest" description="Disordered" evidence="6">
    <location>
        <begin position="154"/>
        <end position="185"/>
    </location>
</feature>
<evidence type="ECO:0000256" key="5">
    <source>
        <dbReference type="ARBA" id="ARBA00023136"/>
    </source>
</evidence>
<sequence length="185" mass="20925">MLNEHPEYEYAGFWYRTGACIVDSIIFSLVSLPVLLMFYGADYFDRTAFFRGPADVVINLVLPVLLTVVLWRWFQATPGKMALRLRVVDAQSGQAASTGQYIIRYVGYVLSTLPVGLGFLWIAFDNRKQGWHDKLARTVVVRELRKTPVRFRGDVEEPCGDRGRPLPDGKTSSAQNRTEQHGLKG</sequence>
<comment type="subcellular location">
    <subcellularLocation>
        <location evidence="1">Cell membrane</location>
        <topology evidence="1">Multi-pass membrane protein</topology>
    </subcellularLocation>
</comment>
<evidence type="ECO:0000313" key="9">
    <source>
        <dbReference type="EMBL" id="MIE71811.1"/>
    </source>
</evidence>
<keyword evidence="3 7" id="KW-0812">Transmembrane</keyword>
<dbReference type="GO" id="GO:0005886">
    <property type="term" value="C:plasma membrane"/>
    <property type="evidence" value="ECO:0007669"/>
    <property type="project" value="UniProtKB-SubCell"/>
</dbReference>